<dbReference type="InterPro" id="IPR023395">
    <property type="entry name" value="MCP_dom_sf"/>
</dbReference>
<evidence type="ECO:0000256" key="5">
    <source>
        <dbReference type="ARBA" id="ARBA00022737"/>
    </source>
</evidence>
<keyword evidence="7" id="KW-0106">Calcium</keyword>
<comment type="caution">
    <text evidence="13">The sequence shown here is derived from an EMBL/GenBank/DDBJ whole genome shotgun (WGS) entry which is preliminary data.</text>
</comment>
<dbReference type="Gene3D" id="1.50.40.10">
    <property type="entry name" value="Mitochondrial carrier domain"/>
    <property type="match status" value="1"/>
</dbReference>
<gene>
    <name evidence="13" type="primary">g8081</name>
    <name evidence="13" type="ORF">VP750_LOCUS6942</name>
</gene>
<keyword evidence="8" id="KW-1133">Transmembrane helix</keyword>
<keyword evidence="4 11" id="KW-0812">Transmembrane</keyword>
<evidence type="ECO:0000256" key="8">
    <source>
        <dbReference type="ARBA" id="ARBA00022989"/>
    </source>
</evidence>
<evidence type="ECO:0000256" key="9">
    <source>
        <dbReference type="ARBA" id="ARBA00023128"/>
    </source>
</evidence>
<sequence length="270" mass="28416">MADSLSPSDHTAIGAVAGSMEVLLMQPTIAIKNALQEGRPVPWSPKLLYRGLGVNLGSIAPITAIQFGVHRILEAAQGEEVSQLGQIGAATGAGAASSLVGCPAELLMIQQQKHGRPLMQEAQRIVAKYGPTGLYRGLTGTAIRETIYTGSYLGLCPVLQTYIDRTAFAREGPPGASLVVSGISTGLLASVVTQPIDTAKTRMQAFMDPKEHPEYATLRSTLQHLVKTQGLSGLWAGIVPRAGRISCAVIILQGVRSKLISLVEQLKGAT</sequence>
<keyword evidence="9" id="KW-0496">Mitochondrion</keyword>
<dbReference type="PROSITE" id="PS50920">
    <property type="entry name" value="SOLCAR"/>
    <property type="match status" value="2"/>
</dbReference>
<dbReference type="InterPro" id="IPR051028">
    <property type="entry name" value="Mito_Solute_Carrier"/>
</dbReference>
<dbReference type="SUPFAM" id="SSF103506">
    <property type="entry name" value="Mitochondrial carrier"/>
    <property type="match status" value="1"/>
</dbReference>
<dbReference type="Pfam" id="PF00153">
    <property type="entry name" value="Mito_carr"/>
    <property type="match status" value="2"/>
</dbReference>
<evidence type="ECO:0000256" key="6">
    <source>
        <dbReference type="ARBA" id="ARBA00022792"/>
    </source>
</evidence>
<comment type="subcellular location">
    <subcellularLocation>
        <location evidence="1">Mitochondrion inner membrane</location>
        <topology evidence="1">Multi-pass membrane protein</topology>
    </subcellularLocation>
</comment>
<feature type="repeat" description="Solcar" evidence="11">
    <location>
        <begin position="81"/>
        <end position="162"/>
    </location>
</feature>
<dbReference type="EMBL" id="CAXHTA020000012">
    <property type="protein sequence ID" value="CAL5225283.1"/>
    <property type="molecule type" value="Genomic_DNA"/>
</dbReference>
<keyword evidence="3 12" id="KW-0813">Transport</keyword>
<evidence type="ECO:0000256" key="7">
    <source>
        <dbReference type="ARBA" id="ARBA00022837"/>
    </source>
</evidence>
<evidence type="ECO:0000256" key="10">
    <source>
        <dbReference type="ARBA" id="ARBA00023136"/>
    </source>
</evidence>
<evidence type="ECO:0000256" key="1">
    <source>
        <dbReference type="ARBA" id="ARBA00004448"/>
    </source>
</evidence>
<name>A0ABP1G4B8_9CHLO</name>
<evidence type="ECO:0000256" key="11">
    <source>
        <dbReference type="PROSITE-ProRule" id="PRU00282"/>
    </source>
</evidence>
<evidence type="ECO:0000256" key="12">
    <source>
        <dbReference type="RuleBase" id="RU000488"/>
    </source>
</evidence>
<dbReference type="Proteomes" id="UP001497392">
    <property type="component" value="Unassembled WGS sequence"/>
</dbReference>
<dbReference type="PANTHER" id="PTHR45678">
    <property type="entry name" value="MITOCHONDRIAL 2-OXODICARBOXYLATE CARRIER 1-RELATED"/>
    <property type="match status" value="1"/>
</dbReference>
<comment type="similarity">
    <text evidence="2 12">Belongs to the mitochondrial carrier (TC 2.A.29) family.</text>
</comment>
<evidence type="ECO:0000313" key="14">
    <source>
        <dbReference type="Proteomes" id="UP001497392"/>
    </source>
</evidence>
<dbReference type="PRINTS" id="PR00926">
    <property type="entry name" value="MITOCARRIER"/>
</dbReference>
<reference evidence="13 14" key="1">
    <citation type="submission" date="2024-06" db="EMBL/GenBank/DDBJ databases">
        <authorList>
            <person name="Kraege A."/>
            <person name="Thomma B."/>
        </authorList>
    </citation>
    <scope>NUCLEOTIDE SEQUENCE [LARGE SCALE GENOMIC DNA]</scope>
</reference>
<keyword evidence="10 11" id="KW-0472">Membrane</keyword>
<evidence type="ECO:0000256" key="3">
    <source>
        <dbReference type="ARBA" id="ARBA00022448"/>
    </source>
</evidence>
<feature type="repeat" description="Solcar" evidence="11">
    <location>
        <begin position="173"/>
        <end position="262"/>
    </location>
</feature>
<evidence type="ECO:0000313" key="13">
    <source>
        <dbReference type="EMBL" id="CAL5225283.1"/>
    </source>
</evidence>
<evidence type="ECO:0000256" key="4">
    <source>
        <dbReference type="ARBA" id="ARBA00022692"/>
    </source>
</evidence>
<keyword evidence="14" id="KW-1185">Reference proteome</keyword>
<dbReference type="InterPro" id="IPR018108">
    <property type="entry name" value="MCP_transmembrane"/>
</dbReference>
<evidence type="ECO:0000256" key="2">
    <source>
        <dbReference type="ARBA" id="ARBA00006375"/>
    </source>
</evidence>
<keyword evidence="6" id="KW-0999">Mitochondrion inner membrane</keyword>
<proteinExistence type="inferred from homology"/>
<keyword evidence="5" id="KW-0677">Repeat</keyword>
<dbReference type="PANTHER" id="PTHR45678:SF9">
    <property type="entry name" value="CALCIUM-BINDING MITOCHONDRIAL CARRIER PROTEIN ARALAR1"/>
    <property type="match status" value="1"/>
</dbReference>
<organism evidence="13 14">
    <name type="scientific">Coccomyxa viridis</name>
    <dbReference type="NCBI Taxonomy" id="1274662"/>
    <lineage>
        <taxon>Eukaryota</taxon>
        <taxon>Viridiplantae</taxon>
        <taxon>Chlorophyta</taxon>
        <taxon>core chlorophytes</taxon>
        <taxon>Trebouxiophyceae</taxon>
        <taxon>Trebouxiophyceae incertae sedis</taxon>
        <taxon>Coccomyxaceae</taxon>
        <taxon>Coccomyxa</taxon>
    </lineage>
</organism>
<dbReference type="InterPro" id="IPR002067">
    <property type="entry name" value="MCP"/>
</dbReference>
<protein>
    <submittedName>
        <fullName evidence="13">G8081 protein</fullName>
    </submittedName>
</protein>
<accession>A0ABP1G4B8</accession>